<dbReference type="InterPro" id="IPR002372">
    <property type="entry name" value="PQQ_rpt_dom"/>
</dbReference>
<reference evidence="3 4" key="1">
    <citation type="journal article" date="2019" name="Int. J. Syst. Evol. Microbiol.">
        <title>The Global Catalogue of Microorganisms (GCM) 10K type strain sequencing project: providing services to taxonomists for standard genome sequencing and annotation.</title>
        <authorList>
            <consortium name="The Broad Institute Genomics Platform"/>
            <consortium name="The Broad Institute Genome Sequencing Center for Infectious Disease"/>
            <person name="Wu L."/>
            <person name="Ma J."/>
        </authorList>
    </citation>
    <scope>NUCLEOTIDE SEQUENCE [LARGE SCALE GENOMIC DNA]</scope>
    <source>
        <strain evidence="3 4">GX26</strain>
    </source>
</reference>
<dbReference type="PANTHER" id="PTHR34512">
    <property type="entry name" value="CELL SURFACE PROTEIN"/>
    <property type="match status" value="1"/>
</dbReference>
<feature type="domain" description="Pyrrolo-quinoline quinone repeat" evidence="2">
    <location>
        <begin position="72"/>
        <end position="211"/>
    </location>
</feature>
<dbReference type="PROSITE" id="PS51257">
    <property type="entry name" value="PROKAR_LIPOPROTEIN"/>
    <property type="match status" value="1"/>
</dbReference>
<dbReference type="Proteomes" id="UP001596395">
    <property type="component" value="Unassembled WGS sequence"/>
</dbReference>
<evidence type="ECO:0000313" key="3">
    <source>
        <dbReference type="EMBL" id="MFC6953429.1"/>
    </source>
</evidence>
<proteinExistence type="predicted"/>
<evidence type="ECO:0000256" key="1">
    <source>
        <dbReference type="SAM" id="MobiDB-lite"/>
    </source>
</evidence>
<dbReference type="InterPro" id="IPR011047">
    <property type="entry name" value="Quinoprotein_ADH-like_sf"/>
</dbReference>
<dbReference type="EMBL" id="JBHSXN010000002">
    <property type="protein sequence ID" value="MFC6953429.1"/>
    <property type="molecule type" value="Genomic_DNA"/>
</dbReference>
<sequence length="442" mass="45436">MRASRRRVLATAGTALLGGCSAFSGDDGDSDGSTMPAPFLVEPGDWAHPGHGPGNARRAPGDAAPRQFSDGATWRRSLSASTVDSVAPPVVADGVAYVAFVGLDRGTEFARLVALDLDTGAVRWTVEVSGTAYAGAPRVAGETVLWRGGADTLYALHAADGSERWTWRVRNHVEPVVARGLALVTVPAEAGEGAEELVAVDVRDGDAVWTRREAERGWIPHAADDERFYVTRTVEGDGAGALLALDPRTGENAWSAGGVAPRSLVVGGGRAFSSIAASEGSELLALGASDGDSAWSRSPPVERETDDGVVAGEETVAAATEAFVVASQDFHGRAPNRVVVRDAATGDVTWTVGDDDSSGAPTALPFVCGDALYVPVEAAAAGDDGDDAQRTGPALSVHALADGTVRERQGLDVDELVHAVVADGSLVATARPSGDAVSVDAW</sequence>
<dbReference type="SMART" id="SM00564">
    <property type="entry name" value="PQQ"/>
    <property type="match status" value="5"/>
</dbReference>
<dbReference type="Gene3D" id="2.130.10.10">
    <property type="entry name" value="YVTN repeat-like/Quinoprotein amine dehydrogenase"/>
    <property type="match status" value="1"/>
</dbReference>
<organism evidence="3 4">
    <name type="scientific">Halorubellus litoreus</name>
    <dbReference type="NCBI Taxonomy" id="755308"/>
    <lineage>
        <taxon>Archaea</taxon>
        <taxon>Methanobacteriati</taxon>
        <taxon>Methanobacteriota</taxon>
        <taxon>Stenosarchaea group</taxon>
        <taxon>Halobacteria</taxon>
        <taxon>Halobacteriales</taxon>
        <taxon>Halorubellaceae</taxon>
        <taxon>Halorubellus</taxon>
    </lineage>
</organism>
<dbReference type="SUPFAM" id="SSF50998">
    <property type="entry name" value="Quinoprotein alcohol dehydrogenase-like"/>
    <property type="match status" value="1"/>
</dbReference>
<feature type="domain" description="Pyrrolo-quinoline quinone repeat" evidence="2">
    <location>
        <begin position="240"/>
        <end position="376"/>
    </location>
</feature>
<dbReference type="RefSeq" id="WP_336350388.1">
    <property type="nucleotide sequence ID" value="NZ_JAZAQL010000002.1"/>
</dbReference>
<dbReference type="InterPro" id="IPR018391">
    <property type="entry name" value="PQQ_b-propeller_rpt"/>
</dbReference>
<comment type="caution">
    <text evidence="3">The sequence shown here is derived from an EMBL/GenBank/DDBJ whole genome shotgun (WGS) entry which is preliminary data.</text>
</comment>
<dbReference type="Pfam" id="PF13360">
    <property type="entry name" value="PQQ_2"/>
    <property type="match status" value="2"/>
</dbReference>
<dbReference type="PANTHER" id="PTHR34512:SF30">
    <property type="entry name" value="OUTER MEMBRANE PROTEIN ASSEMBLY FACTOR BAMB"/>
    <property type="match status" value="1"/>
</dbReference>
<protein>
    <submittedName>
        <fullName evidence="3">PQQ-binding-like beta-propeller repeat protein</fullName>
    </submittedName>
</protein>
<accession>A0ABD5VD10</accession>
<keyword evidence="4" id="KW-1185">Reference proteome</keyword>
<dbReference type="InterPro" id="IPR015943">
    <property type="entry name" value="WD40/YVTN_repeat-like_dom_sf"/>
</dbReference>
<evidence type="ECO:0000259" key="2">
    <source>
        <dbReference type="Pfam" id="PF13360"/>
    </source>
</evidence>
<evidence type="ECO:0000313" key="4">
    <source>
        <dbReference type="Proteomes" id="UP001596395"/>
    </source>
</evidence>
<feature type="region of interest" description="Disordered" evidence="1">
    <location>
        <begin position="26"/>
        <end position="66"/>
    </location>
</feature>
<dbReference type="AlphaFoldDB" id="A0ABD5VD10"/>
<gene>
    <name evidence="3" type="ORF">ACFQGB_11200</name>
</gene>
<name>A0ABD5VD10_9EURY</name>